<protein>
    <submittedName>
        <fullName evidence="4">Altronate dehydratase</fullName>
    </submittedName>
</protein>
<dbReference type="Pfam" id="PF20629">
    <property type="entry name" value="GD_AH_C"/>
    <property type="match status" value="1"/>
</dbReference>
<comment type="caution">
    <text evidence="4">The sequence shown here is derived from an EMBL/GenBank/DDBJ whole genome shotgun (WGS) entry which is preliminary data.</text>
</comment>
<sequence>MPDPEITALQVARDDDVAVALMPLAPGQVVAIGDREVTIVDAISSGHKFAVHDISVGSAVRRYRAPIGTATQPIGVGEHVHSHNVQTALRGELAYEYTAKAAEAVETPDRERPGFMGYVRQDGSVGIRNEIWILPSVGCVGRLGERLARWGEGLVGDHVDGVHAFNHPFGCSQLGHDLEGTTAILASLAQNPNAGGVLIVGLGCESNQLDLILAHIPPEKRARVRTVRAQSEQDEFAAGKAALEALADLMAQDVRQPVPLSALRLGVKCGGSDAMSGLTANPLIGRMADAVTQAGGTAVLTEIPEMFGAEQLLLARAESQAVFDRLTQVVNRFKRYFLDHGEPVSENPSPGNIAGGITTLEEKSLGAVQKGGLARVVDVIDYGHIATRHGLTILEAPGNDAVSTTALAAAGVTLTLFSTGRGTPLGSPVPTMKIASNAALAAAKPGWIDFDAGMVLTDGMDAAANALLDRIVAVASGAQACNERNDERSIGIWKRGVTL</sequence>
<dbReference type="RefSeq" id="WP_119748535.1">
    <property type="nucleotide sequence ID" value="NZ_QVRA01000017.1"/>
</dbReference>
<dbReference type="OrthoDB" id="9804574at2"/>
<dbReference type="InterPro" id="IPR048332">
    <property type="entry name" value="GD_AH_C"/>
</dbReference>
<dbReference type="InterPro" id="IPR052172">
    <property type="entry name" value="UxaA_altronate/galactarate_dh"/>
</dbReference>
<dbReference type="PANTHER" id="PTHR30536:SF5">
    <property type="entry name" value="ALTRONATE DEHYDRATASE"/>
    <property type="match status" value="1"/>
</dbReference>
<evidence type="ECO:0000259" key="3">
    <source>
        <dbReference type="SMART" id="SM00858"/>
    </source>
</evidence>
<dbReference type="CDD" id="cd11613">
    <property type="entry name" value="SAF_AH_GD"/>
    <property type="match status" value="1"/>
</dbReference>
<organism evidence="4 5">
    <name type="scientific">Sphingobium terrigena</name>
    <dbReference type="NCBI Taxonomy" id="2304063"/>
    <lineage>
        <taxon>Bacteria</taxon>
        <taxon>Pseudomonadati</taxon>
        <taxon>Pseudomonadota</taxon>
        <taxon>Alphaproteobacteria</taxon>
        <taxon>Sphingomonadales</taxon>
        <taxon>Sphingomonadaceae</taxon>
        <taxon>Sphingobium</taxon>
    </lineage>
</organism>
<gene>
    <name evidence="4" type="ORF">D0Z70_16915</name>
</gene>
<dbReference type="EMBL" id="QVRA01000017">
    <property type="protein sequence ID" value="RJG53308.1"/>
    <property type="molecule type" value="Genomic_DNA"/>
</dbReference>
<evidence type="ECO:0000256" key="1">
    <source>
        <dbReference type="ARBA" id="ARBA00010986"/>
    </source>
</evidence>
<evidence type="ECO:0000256" key="2">
    <source>
        <dbReference type="ARBA" id="ARBA00023239"/>
    </source>
</evidence>
<dbReference type="GO" id="GO:0016829">
    <property type="term" value="F:lyase activity"/>
    <property type="evidence" value="ECO:0007669"/>
    <property type="project" value="UniProtKB-KW"/>
</dbReference>
<dbReference type="SMART" id="SM00858">
    <property type="entry name" value="SAF"/>
    <property type="match status" value="1"/>
</dbReference>
<dbReference type="Pfam" id="PF04295">
    <property type="entry name" value="GD_AH_second"/>
    <property type="match status" value="1"/>
</dbReference>
<dbReference type="GO" id="GO:0019698">
    <property type="term" value="P:D-galacturonate catabolic process"/>
    <property type="evidence" value="ECO:0007669"/>
    <property type="project" value="TreeGrafter"/>
</dbReference>
<feature type="domain" description="SAF" evidence="3">
    <location>
        <begin position="15"/>
        <end position="86"/>
    </location>
</feature>
<reference evidence="4 5" key="1">
    <citation type="submission" date="2018-08" db="EMBL/GenBank/DDBJ databases">
        <title>Sphingobium sp. EO9.</title>
        <authorList>
            <person name="Park Y."/>
            <person name="Kim K.H."/>
            <person name="Jeon C.O."/>
        </authorList>
    </citation>
    <scope>NUCLEOTIDE SEQUENCE [LARGE SCALE GENOMIC DNA]</scope>
    <source>
        <strain evidence="4 5">EO9</strain>
    </source>
</reference>
<keyword evidence="5" id="KW-1185">Reference proteome</keyword>
<dbReference type="Pfam" id="PF08666">
    <property type="entry name" value="SAF"/>
    <property type="match status" value="1"/>
</dbReference>
<proteinExistence type="inferred from homology"/>
<dbReference type="InterPro" id="IPR013974">
    <property type="entry name" value="SAF"/>
</dbReference>
<dbReference type="InterPro" id="IPR007392">
    <property type="entry name" value="GD_AH_second"/>
</dbReference>
<evidence type="ECO:0000313" key="4">
    <source>
        <dbReference type="EMBL" id="RJG53308.1"/>
    </source>
</evidence>
<name>A0A418YPP1_9SPHN</name>
<comment type="similarity">
    <text evidence="1">Belongs to the UxaA family.</text>
</comment>
<dbReference type="Proteomes" id="UP000283469">
    <property type="component" value="Unassembled WGS sequence"/>
</dbReference>
<dbReference type="InterPro" id="IPR044144">
    <property type="entry name" value="SAF_UxaA/GarD"/>
</dbReference>
<dbReference type="AlphaFoldDB" id="A0A418YPP1"/>
<evidence type="ECO:0000313" key="5">
    <source>
        <dbReference type="Proteomes" id="UP000283469"/>
    </source>
</evidence>
<keyword evidence="2" id="KW-0456">Lyase</keyword>
<dbReference type="PANTHER" id="PTHR30536">
    <property type="entry name" value="ALTRONATE/GALACTARATE DEHYDRATASE"/>
    <property type="match status" value="1"/>
</dbReference>
<accession>A0A418YPP1</accession>
<dbReference type="Gene3D" id="2.30.130.110">
    <property type="match status" value="1"/>
</dbReference>